<feature type="non-terminal residue" evidence="4">
    <location>
        <position position="1"/>
    </location>
</feature>
<accession>A0A9P4HKC9</accession>
<dbReference type="PANTHER" id="PTHR42748:SF28">
    <property type="entry name" value="NMRA-LIKE DOMAIN-CONTAINING PROTEIN"/>
    <property type="match status" value="1"/>
</dbReference>
<proteinExistence type="inferred from homology"/>
<dbReference type="OrthoDB" id="300709at2759"/>
<comment type="caution">
    <text evidence="4">The sequence shown here is derived from an EMBL/GenBank/DDBJ whole genome shotgun (WGS) entry which is preliminary data.</text>
</comment>
<dbReference type="InterPro" id="IPR036291">
    <property type="entry name" value="NAD(P)-bd_dom_sf"/>
</dbReference>
<feature type="non-terminal residue" evidence="4">
    <location>
        <position position="270"/>
    </location>
</feature>
<protein>
    <submittedName>
        <fullName evidence="4">NAD(P)-binding protein</fullName>
    </submittedName>
</protein>
<evidence type="ECO:0000256" key="1">
    <source>
        <dbReference type="ARBA" id="ARBA00006328"/>
    </source>
</evidence>
<dbReference type="SUPFAM" id="SSF51735">
    <property type="entry name" value="NAD(P)-binding Rossmann-fold domains"/>
    <property type="match status" value="1"/>
</dbReference>
<dbReference type="AlphaFoldDB" id="A0A9P4HKC9"/>
<dbReference type="Gene3D" id="3.90.25.10">
    <property type="entry name" value="UDP-galactose 4-epimerase, domain 1"/>
    <property type="match status" value="1"/>
</dbReference>
<name>A0A9P4HKC9_9PLEO</name>
<feature type="domain" description="NmrA-like" evidence="3">
    <location>
        <begin position="3"/>
        <end position="257"/>
    </location>
</feature>
<organism evidence="4 5">
    <name type="scientific">Setomelanomma holmii</name>
    <dbReference type="NCBI Taxonomy" id="210430"/>
    <lineage>
        <taxon>Eukaryota</taxon>
        <taxon>Fungi</taxon>
        <taxon>Dikarya</taxon>
        <taxon>Ascomycota</taxon>
        <taxon>Pezizomycotina</taxon>
        <taxon>Dothideomycetes</taxon>
        <taxon>Pleosporomycetidae</taxon>
        <taxon>Pleosporales</taxon>
        <taxon>Pleosporineae</taxon>
        <taxon>Phaeosphaeriaceae</taxon>
        <taxon>Setomelanomma</taxon>
    </lineage>
</organism>
<sequence>SDKKILAVFGATGLQGGSVIQHFLNHPDLLTTFSLRALTRTPSSPKAQELASKGIAVVHADLDKAASLTTALAGAHAVFLVTDFWSHPDEPGYEVTQLKSALHVLASLDTLEHSIFSSLPSISRATNGSVTSVRHFDGKAAVTSWLQTAHPELWRKTSVLWIGVYFQAWKLFPLAPSKSLTPDGNEVWVQTSTAYTESELPTIDVRDTGFVVRSITQHGPTRLGGKIVKMAESMPLGQMLETCSRILKKSTHFQHISDADAAAGMQQLGL</sequence>
<dbReference type="Gene3D" id="3.40.50.720">
    <property type="entry name" value="NAD(P)-binding Rossmann-like Domain"/>
    <property type="match status" value="1"/>
</dbReference>
<reference evidence="4" key="1">
    <citation type="journal article" date="2020" name="Stud. Mycol.">
        <title>101 Dothideomycetes genomes: a test case for predicting lifestyles and emergence of pathogens.</title>
        <authorList>
            <person name="Haridas S."/>
            <person name="Albert R."/>
            <person name="Binder M."/>
            <person name="Bloem J."/>
            <person name="Labutti K."/>
            <person name="Salamov A."/>
            <person name="Andreopoulos B."/>
            <person name="Baker S."/>
            <person name="Barry K."/>
            <person name="Bills G."/>
            <person name="Bluhm B."/>
            <person name="Cannon C."/>
            <person name="Castanera R."/>
            <person name="Culley D."/>
            <person name="Daum C."/>
            <person name="Ezra D."/>
            <person name="Gonzalez J."/>
            <person name="Henrissat B."/>
            <person name="Kuo A."/>
            <person name="Liang C."/>
            <person name="Lipzen A."/>
            <person name="Lutzoni F."/>
            <person name="Magnuson J."/>
            <person name="Mondo S."/>
            <person name="Nolan M."/>
            <person name="Ohm R."/>
            <person name="Pangilinan J."/>
            <person name="Park H.-J."/>
            <person name="Ramirez L."/>
            <person name="Alfaro M."/>
            <person name="Sun H."/>
            <person name="Tritt A."/>
            <person name="Yoshinaga Y."/>
            <person name="Zwiers L.-H."/>
            <person name="Turgeon B."/>
            <person name="Goodwin S."/>
            <person name="Spatafora J."/>
            <person name="Crous P."/>
            <person name="Grigoriev I."/>
        </authorList>
    </citation>
    <scope>NUCLEOTIDE SEQUENCE</scope>
    <source>
        <strain evidence="4">CBS 110217</strain>
    </source>
</reference>
<dbReference type="GO" id="GO:0005634">
    <property type="term" value="C:nucleus"/>
    <property type="evidence" value="ECO:0007669"/>
    <property type="project" value="TreeGrafter"/>
</dbReference>
<gene>
    <name evidence="4" type="ORF">EK21DRAFT_11670</name>
</gene>
<dbReference type="PANTHER" id="PTHR42748">
    <property type="entry name" value="NITROGEN METABOLITE REPRESSION PROTEIN NMRA FAMILY MEMBER"/>
    <property type="match status" value="1"/>
</dbReference>
<evidence type="ECO:0000256" key="2">
    <source>
        <dbReference type="ARBA" id="ARBA00022857"/>
    </source>
</evidence>
<keyword evidence="2" id="KW-0521">NADP</keyword>
<dbReference type="EMBL" id="ML978158">
    <property type="protein sequence ID" value="KAF2035124.1"/>
    <property type="molecule type" value="Genomic_DNA"/>
</dbReference>
<dbReference type="InterPro" id="IPR051164">
    <property type="entry name" value="NmrA-like_oxidored"/>
</dbReference>
<dbReference type="Proteomes" id="UP000799777">
    <property type="component" value="Unassembled WGS sequence"/>
</dbReference>
<evidence type="ECO:0000313" key="5">
    <source>
        <dbReference type="Proteomes" id="UP000799777"/>
    </source>
</evidence>
<dbReference type="InterPro" id="IPR008030">
    <property type="entry name" value="NmrA-like"/>
</dbReference>
<evidence type="ECO:0000313" key="4">
    <source>
        <dbReference type="EMBL" id="KAF2035124.1"/>
    </source>
</evidence>
<keyword evidence="5" id="KW-1185">Reference proteome</keyword>
<comment type="similarity">
    <text evidence="1">Belongs to the NmrA-type oxidoreductase family.</text>
</comment>
<evidence type="ECO:0000259" key="3">
    <source>
        <dbReference type="Pfam" id="PF05368"/>
    </source>
</evidence>
<dbReference type="Pfam" id="PF05368">
    <property type="entry name" value="NmrA"/>
    <property type="match status" value="1"/>
</dbReference>